<accession>A0A976N2J5</accession>
<keyword evidence="5" id="KW-1160">Virus entry into host cell</keyword>
<keyword evidence="3" id="KW-1163">Viral penetration into host nucleus</keyword>
<protein>
    <submittedName>
        <fullName evidence="8">Capsid protein</fullName>
    </submittedName>
</protein>
<keyword evidence="5" id="KW-1161">Viral attachment to host cell</keyword>
<keyword evidence="2" id="KW-0167">Capsid protein</keyword>
<keyword evidence="2" id="KW-1140">T=1 icosahedral capsid protein</keyword>
<evidence type="ECO:0000256" key="4">
    <source>
        <dbReference type="ARBA" id="ARBA00022595"/>
    </source>
</evidence>
<dbReference type="GO" id="GO:0039615">
    <property type="term" value="C:T=1 icosahedral viral capsid"/>
    <property type="evidence" value="ECO:0007669"/>
    <property type="project" value="UniProtKB-KW"/>
</dbReference>
<dbReference type="GO" id="GO:0019062">
    <property type="term" value="P:virion attachment to host cell"/>
    <property type="evidence" value="ECO:0007669"/>
    <property type="project" value="UniProtKB-KW"/>
</dbReference>
<sequence>MLKRRRRVRKRPAYKRRYRRFYKRHLPRSRTSRMFVKLRLTRDITKDSSDSRIAYVTIQPSPYKPFDDTPDTFSEWPAVQELYSHFRVAAVKIKVYPVVNIQGGSTITTGPFQYLPVYVAYSPITQLYTLTERQLLENQYCRVFNQYRPFKYYTKIWRKTAGNADIRGYRPIVDPSTGDISAPGRIHMLFSGQGAAPTPPINQTLYTLVLTFYVALKHRD</sequence>
<keyword evidence="2" id="KW-0946">Virion</keyword>
<evidence type="ECO:0000256" key="2">
    <source>
        <dbReference type="ARBA" id="ARBA00022431"/>
    </source>
</evidence>
<dbReference type="GO" id="GO:0075509">
    <property type="term" value="P:endocytosis involved in viral entry into host cell"/>
    <property type="evidence" value="ECO:0007669"/>
    <property type="project" value="UniProtKB-KW"/>
</dbReference>
<comment type="similarity">
    <text evidence="1">Belongs to the circoviridae capsid protein family.</text>
</comment>
<evidence type="ECO:0000256" key="1">
    <source>
        <dbReference type="ARBA" id="ARBA00010301"/>
    </source>
</evidence>
<keyword evidence="6" id="KW-1164">Virus endocytosis by host</keyword>
<evidence type="ECO:0000313" key="8">
    <source>
        <dbReference type="EMBL" id="UPW41882.1"/>
    </source>
</evidence>
<evidence type="ECO:0000256" key="6">
    <source>
        <dbReference type="ARBA" id="ARBA00022890"/>
    </source>
</evidence>
<dbReference type="EMBL" id="OM869686">
    <property type="protein sequence ID" value="UPW41882.1"/>
    <property type="molecule type" value="Genomic_DNA"/>
</dbReference>
<keyword evidence="5" id="KW-0945">Host-virus interaction</keyword>
<dbReference type="InterPro" id="IPR003383">
    <property type="entry name" value="Circovirus_capsid"/>
</dbReference>
<dbReference type="GO" id="GO:0019069">
    <property type="term" value="P:viral capsid assembly"/>
    <property type="evidence" value="ECO:0007669"/>
    <property type="project" value="InterPro"/>
</dbReference>
<comment type="subunit">
    <text evidence="7">Homomultimer. Assembles in the nucleus, presumably in an immature form, then migrates to the cytoplasm once assembled as mature virion. Interacts with Rep; this interaction relocates Rep into the nucleus.</text>
</comment>
<evidence type="ECO:0000256" key="7">
    <source>
        <dbReference type="ARBA" id="ARBA00046863"/>
    </source>
</evidence>
<reference evidence="8" key="1">
    <citation type="submission" date="2022-02" db="EMBL/GenBank/DDBJ databases">
        <title>Towards deciphering the DNA virus diversity associated with rodent species in the families Cricetidae and Heteromyidae.</title>
        <authorList>
            <person name="Lund M."/>
            <person name="Larsen B.B."/>
            <person name="Gryseels S."/>
            <person name="Kraberger S."/>
            <person name="Rowsey D.M."/>
            <person name="Steger L."/>
            <person name="Yule K.M."/>
            <person name="Upham N.S."/>
            <person name="Worobey M."/>
            <person name="Van Doorslaer K."/>
            <person name="Varsani A."/>
        </authorList>
    </citation>
    <scope>NUCLEOTIDE SEQUENCE</scope>
    <source>
        <strain evidence="8">NeonRodF1_132</strain>
    </source>
</reference>
<dbReference type="GO" id="GO:0043657">
    <property type="term" value="C:host cell"/>
    <property type="evidence" value="ECO:0007669"/>
    <property type="project" value="GOC"/>
</dbReference>
<keyword evidence="4" id="KW-1162">Viral penetration into host cytoplasm</keyword>
<evidence type="ECO:0000256" key="5">
    <source>
        <dbReference type="ARBA" id="ARBA00022804"/>
    </source>
</evidence>
<evidence type="ECO:0000256" key="3">
    <source>
        <dbReference type="ARBA" id="ARBA00022524"/>
    </source>
</evidence>
<name>A0A976N2J5_9VIRU</name>
<proteinExistence type="inferred from homology"/>
<dbReference type="GO" id="GO:0075732">
    <property type="term" value="P:viral penetration into host nucleus"/>
    <property type="evidence" value="ECO:0007669"/>
    <property type="project" value="UniProtKB-KW"/>
</dbReference>
<dbReference type="Pfam" id="PF02443">
    <property type="entry name" value="Circo_capsid"/>
    <property type="match status" value="1"/>
</dbReference>
<organism evidence="8">
    <name type="scientific">Dipodfec virus RodF1_132</name>
    <dbReference type="NCBI Taxonomy" id="2929273"/>
    <lineage>
        <taxon>Viruses</taxon>
        <taxon>Monodnaviria</taxon>
        <taxon>Shotokuvirae</taxon>
        <taxon>Cressdnaviricota</taxon>
    </lineage>
</organism>